<protein>
    <submittedName>
        <fullName evidence="1">Uncharacterized protein</fullName>
    </submittedName>
</protein>
<sequence>MSGTISSRNHVVRAYLNAMVALVKALSIEVPESLPAKKEWCNNVSVLLEAANEAYSTANANPESRVESPRERPDCSNLWHIYDGVKKELLLDSGGQEDSMDVDDGSAASNDIHVDPSLMSATRLDDSETAHGSIATSALQAAPLSHTACTPDHVSLDSTSKTPDLVLKSERSGISSSISITVPTLSPTTESTLTILGNIAGQSVATSVPPDVSVPASNSPQPTQPSIVPRNSGVLRFELADLEDQLIRVEQAREYAVEMAESEIEARKALEKRVSAHYHYISQCDEAIARLQRKVKIVKSMFALDSK</sequence>
<dbReference type="AlphaFoldDB" id="A0A0C3RZ10"/>
<gene>
    <name evidence="1" type="ORF">PHLGIDRAFT_38251</name>
</gene>
<keyword evidence="2" id="KW-1185">Reference proteome</keyword>
<dbReference type="HOGENOM" id="CLU_906454_0_0_1"/>
<accession>A0A0C3RZ10</accession>
<dbReference type="EMBL" id="KN840766">
    <property type="protein sequence ID" value="KIP01572.1"/>
    <property type="molecule type" value="Genomic_DNA"/>
</dbReference>
<evidence type="ECO:0000313" key="2">
    <source>
        <dbReference type="Proteomes" id="UP000053257"/>
    </source>
</evidence>
<reference evidence="1 2" key="1">
    <citation type="journal article" date="2014" name="PLoS Genet.">
        <title>Analysis of the Phlebiopsis gigantea genome, transcriptome and secretome provides insight into its pioneer colonization strategies of wood.</title>
        <authorList>
            <person name="Hori C."/>
            <person name="Ishida T."/>
            <person name="Igarashi K."/>
            <person name="Samejima M."/>
            <person name="Suzuki H."/>
            <person name="Master E."/>
            <person name="Ferreira P."/>
            <person name="Ruiz-Duenas F.J."/>
            <person name="Held B."/>
            <person name="Canessa P."/>
            <person name="Larrondo L.F."/>
            <person name="Schmoll M."/>
            <person name="Druzhinina I.S."/>
            <person name="Kubicek C.P."/>
            <person name="Gaskell J.A."/>
            <person name="Kersten P."/>
            <person name="St John F."/>
            <person name="Glasner J."/>
            <person name="Sabat G."/>
            <person name="Splinter BonDurant S."/>
            <person name="Syed K."/>
            <person name="Yadav J."/>
            <person name="Mgbeahuruike A.C."/>
            <person name="Kovalchuk A."/>
            <person name="Asiegbu F.O."/>
            <person name="Lackner G."/>
            <person name="Hoffmeister D."/>
            <person name="Rencoret J."/>
            <person name="Gutierrez A."/>
            <person name="Sun H."/>
            <person name="Lindquist E."/>
            <person name="Barry K."/>
            <person name="Riley R."/>
            <person name="Grigoriev I.V."/>
            <person name="Henrissat B."/>
            <person name="Kues U."/>
            <person name="Berka R.M."/>
            <person name="Martinez A.T."/>
            <person name="Covert S.F."/>
            <person name="Blanchette R.A."/>
            <person name="Cullen D."/>
        </authorList>
    </citation>
    <scope>NUCLEOTIDE SEQUENCE [LARGE SCALE GENOMIC DNA]</scope>
    <source>
        <strain evidence="1 2">11061_1 CR5-6</strain>
    </source>
</reference>
<dbReference type="Proteomes" id="UP000053257">
    <property type="component" value="Unassembled WGS sequence"/>
</dbReference>
<organism evidence="1 2">
    <name type="scientific">Phlebiopsis gigantea (strain 11061_1 CR5-6)</name>
    <name type="common">White-rot fungus</name>
    <name type="synonym">Peniophora gigantea</name>
    <dbReference type="NCBI Taxonomy" id="745531"/>
    <lineage>
        <taxon>Eukaryota</taxon>
        <taxon>Fungi</taxon>
        <taxon>Dikarya</taxon>
        <taxon>Basidiomycota</taxon>
        <taxon>Agaricomycotina</taxon>
        <taxon>Agaricomycetes</taxon>
        <taxon>Polyporales</taxon>
        <taxon>Phanerochaetaceae</taxon>
        <taxon>Phlebiopsis</taxon>
    </lineage>
</organism>
<name>A0A0C3RZ10_PHLG1</name>
<evidence type="ECO:0000313" key="1">
    <source>
        <dbReference type="EMBL" id="KIP01572.1"/>
    </source>
</evidence>
<proteinExistence type="predicted"/>